<evidence type="ECO:0000256" key="3">
    <source>
        <dbReference type="PROSITE-ProRule" id="PRU01091"/>
    </source>
</evidence>
<evidence type="ECO:0000259" key="5">
    <source>
        <dbReference type="PROSITE" id="PS51755"/>
    </source>
</evidence>
<dbReference type="Gene3D" id="6.10.250.690">
    <property type="match status" value="1"/>
</dbReference>
<dbReference type="RefSeq" id="WP_111229413.1">
    <property type="nucleotide sequence ID" value="NZ_NBIU01000006.1"/>
</dbReference>
<dbReference type="InterPro" id="IPR001789">
    <property type="entry name" value="Sig_transdc_resp-reg_receiver"/>
</dbReference>
<evidence type="ECO:0000313" key="7">
    <source>
        <dbReference type="Proteomes" id="UP000249746"/>
    </source>
</evidence>
<dbReference type="InterPro" id="IPR011006">
    <property type="entry name" value="CheY-like_superfamily"/>
</dbReference>
<organism evidence="6 7">
    <name type="scientific">Helicobacter valdiviensis</name>
    <dbReference type="NCBI Taxonomy" id="1458358"/>
    <lineage>
        <taxon>Bacteria</taxon>
        <taxon>Pseudomonadati</taxon>
        <taxon>Campylobacterota</taxon>
        <taxon>Epsilonproteobacteria</taxon>
        <taxon>Campylobacterales</taxon>
        <taxon>Helicobacteraceae</taxon>
        <taxon>Helicobacter</taxon>
    </lineage>
</organism>
<dbReference type="Proteomes" id="UP000249746">
    <property type="component" value="Unassembled WGS sequence"/>
</dbReference>
<dbReference type="EMBL" id="NBIU01000006">
    <property type="protein sequence ID" value="PZT48528.1"/>
    <property type="molecule type" value="Genomic_DNA"/>
</dbReference>
<gene>
    <name evidence="6" type="ORF">B6S12_03390</name>
</gene>
<dbReference type="InterPro" id="IPR001867">
    <property type="entry name" value="OmpR/PhoB-type_DNA-bd"/>
</dbReference>
<dbReference type="Pfam" id="PF00072">
    <property type="entry name" value="Response_reg"/>
    <property type="match status" value="1"/>
</dbReference>
<protein>
    <submittedName>
        <fullName evidence="6">DNA-binding response regulator</fullName>
    </submittedName>
</protein>
<dbReference type="SUPFAM" id="SSF46894">
    <property type="entry name" value="C-terminal effector domain of the bipartite response regulators"/>
    <property type="match status" value="1"/>
</dbReference>
<dbReference type="Gene3D" id="1.10.10.10">
    <property type="entry name" value="Winged helix-like DNA-binding domain superfamily/Winged helix DNA-binding domain"/>
    <property type="match status" value="1"/>
</dbReference>
<reference evidence="6 7" key="1">
    <citation type="submission" date="2017-03" db="EMBL/GenBank/DDBJ databases">
        <title>Genomic and clinical evidence uncovers the enterohepatic species Helicobacter valdiviensis as a potential human intestinal pathogen.</title>
        <authorList>
            <person name="Fresia P."/>
            <person name="Jara R."/>
            <person name="Sierra R."/>
            <person name="Ferres I."/>
            <person name="Greif G."/>
            <person name="Iraola G."/>
            <person name="Collado L."/>
        </authorList>
    </citation>
    <scope>NUCLEOTIDE SEQUENCE [LARGE SCALE GENOMIC DNA]</scope>
    <source>
        <strain evidence="6 7">WBE14</strain>
    </source>
</reference>
<dbReference type="SMART" id="SM00448">
    <property type="entry name" value="REC"/>
    <property type="match status" value="1"/>
</dbReference>
<feature type="domain" description="Response regulatory" evidence="4">
    <location>
        <begin position="1"/>
        <end position="117"/>
    </location>
</feature>
<dbReference type="GO" id="GO:0006355">
    <property type="term" value="P:regulation of DNA-templated transcription"/>
    <property type="evidence" value="ECO:0007669"/>
    <property type="project" value="InterPro"/>
</dbReference>
<dbReference type="SUPFAM" id="SSF52172">
    <property type="entry name" value="CheY-like"/>
    <property type="match status" value="1"/>
</dbReference>
<dbReference type="Gene3D" id="3.40.50.2300">
    <property type="match status" value="1"/>
</dbReference>
<evidence type="ECO:0000313" key="6">
    <source>
        <dbReference type="EMBL" id="PZT48528.1"/>
    </source>
</evidence>
<feature type="DNA-binding region" description="OmpR/PhoB-type" evidence="3">
    <location>
        <begin position="124"/>
        <end position="220"/>
    </location>
</feature>
<evidence type="ECO:0000259" key="4">
    <source>
        <dbReference type="PROSITE" id="PS50110"/>
    </source>
</evidence>
<feature type="modified residue" description="4-aspartylphosphate" evidence="2">
    <location>
        <position position="50"/>
    </location>
</feature>
<dbReference type="GO" id="GO:0000156">
    <property type="term" value="F:phosphorelay response regulator activity"/>
    <property type="evidence" value="ECO:0007669"/>
    <property type="project" value="TreeGrafter"/>
</dbReference>
<dbReference type="InterPro" id="IPR016032">
    <property type="entry name" value="Sig_transdc_resp-reg_C-effctor"/>
</dbReference>
<dbReference type="AlphaFoldDB" id="A0A2W6MYW7"/>
<dbReference type="OrthoDB" id="368799at2"/>
<dbReference type="GO" id="GO:0000976">
    <property type="term" value="F:transcription cis-regulatory region binding"/>
    <property type="evidence" value="ECO:0007669"/>
    <property type="project" value="TreeGrafter"/>
</dbReference>
<dbReference type="PANTHER" id="PTHR48111">
    <property type="entry name" value="REGULATOR OF RPOS"/>
    <property type="match status" value="1"/>
</dbReference>
<proteinExistence type="predicted"/>
<dbReference type="Pfam" id="PF00486">
    <property type="entry name" value="Trans_reg_C"/>
    <property type="match status" value="1"/>
</dbReference>
<dbReference type="GO" id="GO:0005829">
    <property type="term" value="C:cytosol"/>
    <property type="evidence" value="ECO:0007669"/>
    <property type="project" value="TreeGrafter"/>
</dbReference>
<dbReference type="InterPro" id="IPR036388">
    <property type="entry name" value="WH-like_DNA-bd_sf"/>
</dbReference>
<dbReference type="InterPro" id="IPR039420">
    <property type="entry name" value="WalR-like"/>
</dbReference>
<name>A0A2W6MYW7_9HELI</name>
<feature type="domain" description="OmpR/PhoB-type" evidence="5">
    <location>
        <begin position="124"/>
        <end position="220"/>
    </location>
</feature>
<keyword evidence="1 3" id="KW-0238">DNA-binding</keyword>
<dbReference type="PANTHER" id="PTHR48111:SF73">
    <property type="entry name" value="ALKALINE PHOSPHATASE SYNTHESIS TRANSCRIPTIONAL REGULATORY PROTEIN PHOP"/>
    <property type="match status" value="1"/>
</dbReference>
<dbReference type="SMART" id="SM00862">
    <property type="entry name" value="Trans_reg_C"/>
    <property type="match status" value="1"/>
</dbReference>
<accession>A0A2W6MYW7</accession>
<dbReference type="GO" id="GO:0032993">
    <property type="term" value="C:protein-DNA complex"/>
    <property type="evidence" value="ECO:0007669"/>
    <property type="project" value="TreeGrafter"/>
</dbReference>
<evidence type="ECO:0000256" key="1">
    <source>
        <dbReference type="ARBA" id="ARBA00023125"/>
    </source>
</evidence>
<dbReference type="CDD" id="cd00383">
    <property type="entry name" value="trans_reg_C"/>
    <property type="match status" value="1"/>
</dbReference>
<dbReference type="PROSITE" id="PS50110">
    <property type="entry name" value="RESPONSE_REGULATORY"/>
    <property type="match status" value="1"/>
</dbReference>
<comment type="caution">
    <text evidence="6">The sequence shown here is derived from an EMBL/GenBank/DDBJ whole genome shotgun (WGS) entry which is preliminary data.</text>
</comment>
<sequence length="221" mass="25375">MVYILEDESSILELVLYALKSQNIEAKGFSNAQDFFEELKNKLPKVVILDVMLPGIGGFEVLEKLKKSPKTRNIGVLMLTALSSEYEKVKGLDLGADDYITKPFGVMELLARVRVILRRLENKEEEILLDGLEFSTRSHRVVVDGKRIELTLKEFELLGFLLKNIDRTFSRDELFEVLWGYSYTNESRTLDVHIKTLRQKLGSWGSKIKTIRGIGYKIEVE</sequence>
<keyword evidence="2" id="KW-0597">Phosphoprotein</keyword>
<keyword evidence="7" id="KW-1185">Reference proteome</keyword>
<dbReference type="PROSITE" id="PS51755">
    <property type="entry name" value="OMPR_PHOB"/>
    <property type="match status" value="1"/>
</dbReference>
<evidence type="ECO:0000256" key="2">
    <source>
        <dbReference type="PROSITE-ProRule" id="PRU00169"/>
    </source>
</evidence>